<dbReference type="EMBL" id="JAGPNK010000004">
    <property type="protein sequence ID" value="KAH7322548.1"/>
    <property type="molecule type" value="Genomic_DNA"/>
</dbReference>
<organism evidence="1 2">
    <name type="scientific">Stachybotrys elegans</name>
    <dbReference type="NCBI Taxonomy" id="80388"/>
    <lineage>
        <taxon>Eukaryota</taxon>
        <taxon>Fungi</taxon>
        <taxon>Dikarya</taxon>
        <taxon>Ascomycota</taxon>
        <taxon>Pezizomycotina</taxon>
        <taxon>Sordariomycetes</taxon>
        <taxon>Hypocreomycetidae</taxon>
        <taxon>Hypocreales</taxon>
        <taxon>Stachybotryaceae</taxon>
        <taxon>Stachybotrys</taxon>
    </lineage>
</organism>
<evidence type="ECO:0000313" key="1">
    <source>
        <dbReference type="EMBL" id="KAH7322548.1"/>
    </source>
</evidence>
<sequence length="239" mass="26856">MDSQPSDAKLSELFAGIEQRLGTTNLGPDRWYILAISCLVAGPDPEAAAPLYQHLVNQPQYSTSESRKALVRRLREALVKAIAVVGVCKPIEAILAISRVEREEDRDYSTTREGWQCDEENHERAMAWWNKIYAHNAKDTMGLFDAHKDFAWLTVEITSGFFLSDRHVLDDIDTELVVLSAIMSQNLPNETHWHIRGTRRIGVSNKDAKVLWDCIQAVAKHSGVSLHKVPTVDEVEPGV</sequence>
<reference evidence="1" key="1">
    <citation type="journal article" date="2021" name="Nat. Commun.">
        <title>Genetic determinants of endophytism in the Arabidopsis root mycobiome.</title>
        <authorList>
            <person name="Mesny F."/>
            <person name="Miyauchi S."/>
            <person name="Thiergart T."/>
            <person name="Pickel B."/>
            <person name="Atanasova L."/>
            <person name="Karlsson M."/>
            <person name="Huettel B."/>
            <person name="Barry K.W."/>
            <person name="Haridas S."/>
            <person name="Chen C."/>
            <person name="Bauer D."/>
            <person name="Andreopoulos W."/>
            <person name="Pangilinan J."/>
            <person name="LaButti K."/>
            <person name="Riley R."/>
            <person name="Lipzen A."/>
            <person name="Clum A."/>
            <person name="Drula E."/>
            <person name="Henrissat B."/>
            <person name="Kohler A."/>
            <person name="Grigoriev I.V."/>
            <person name="Martin F.M."/>
            <person name="Hacquard S."/>
        </authorList>
    </citation>
    <scope>NUCLEOTIDE SEQUENCE</scope>
    <source>
        <strain evidence="1">MPI-CAGE-CH-0235</strain>
    </source>
</reference>
<dbReference type="Proteomes" id="UP000813444">
    <property type="component" value="Unassembled WGS sequence"/>
</dbReference>
<dbReference type="SUPFAM" id="SSF69118">
    <property type="entry name" value="AhpD-like"/>
    <property type="match status" value="1"/>
</dbReference>
<dbReference type="PANTHER" id="PTHR28180">
    <property type="entry name" value="CONSERVED MITOCHONDRIAL PROTEIN-RELATED"/>
    <property type="match status" value="1"/>
</dbReference>
<comment type="caution">
    <text evidence="1">The sequence shown here is derived from an EMBL/GenBank/DDBJ whole genome shotgun (WGS) entry which is preliminary data.</text>
</comment>
<dbReference type="AlphaFoldDB" id="A0A8K0WTW6"/>
<dbReference type="InterPro" id="IPR029032">
    <property type="entry name" value="AhpD-like"/>
</dbReference>
<protein>
    <recommendedName>
        <fullName evidence="3">Carboxymuconolactone decarboxylase-like domain-containing protein</fullName>
    </recommendedName>
</protein>
<proteinExistence type="predicted"/>
<dbReference type="PANTHER" id="PTHR28180:SF5">
    <property type="entry name" value="DNA POLYMERASE ALPHA SUBUNIT B"/>
    <property type="match status" value="1"/>
</dbReference>
<gene>
    <name evidence="1" type="ORF">B0I35DRAFT_425964</name>
</gene>
<evidence type="ECO:0000313" key="2">
    <source>
        <dbReference type="Proteomes" id="UP000813444"/>
    </source>
</evidence>
<keyword evidence="2" id="KW-1185">Reference proteome</keyword>
<name>A0A8K0WTW6_9HYPO</name>
<accession>A0A8K0WTW6</accession>
<dbReference type="InterPro" id="IPR052999">
    <property type="entry name" value="PTS1_Protein"/>
</dbReference>
<dbReference type="OrthoDB" id="5537330at2759"/>
<dbReference type="Gene3D" id="1.20.1290.10">
    <property type="entry name" value="AhpD-like"/>
    <property type="match status" value="1"/>
</dbReference>
<evidence type="ECO:0008006" key="3">
    <source>
        <dbReference type="Google" id="ProtNLM"/>
    </source>
</evidence>